<organism evidence="2 3">
    <name type="scientific">Micromonospora zingiberis</name>
    <dbReference type="NCBI Taxonomy" id="2053011"/>
    <lineage>
        <taxon>Bacteria</taxon>
        <taxon>Bacillati</taxon>
        <taxon>Actinomycetota</taxon>
        <taxon>Actinomycetes</taxon>
        <taxon>Micromonosporales</taxon>
        <taxon>Micromonosporaceae</taxon>
        <taxon>Micromonospora</taxon>
    </lineage>
</organism>
<protein>
    <submittedName>
        <fullName evidence="2">GIY-YIG nuclease family protein</fullName>
    </submittedName>
</protein>
<sequence>MPNSAEFRLSITRALGDQLATALDELTPAPLNLINLAAISPRPGVYQLYEDARFVYVGKADNSLPGRLMEHLTKISGRLHVGRMMFTCIYVEEDLHAVAPEKLLIARYRGEGQAPWNNNGFGNNDPGKERDTTDFSKKPHHFDVMHPANLDWVCESVTPGRYTVAHLLKRLKESLPYVFRYQQAPFHKQVFVDVTAEGQTADELFQIVAWAIADVEPAWQITALPGYVIMYPRKGPYPSARRVYP</sequence>
<dbReference type="EMBL" id="SJJR01000009">
    <property type="protein sequence ID" value="TCB96514.1"/>
    <property type="molecule type" value="Genomic_DNA"/>
</dbReference>
<feature type="domain" description="GIY-YIG" evidence="1">
    <location>
        <begin position="41"/>
        <end position="119"/>
    </location>
</feature>
<evidence type="ECO:0000313" key="2">
    <source>
        <dbReference type="EMBL" id="TCB96514.1"/>
    </source>
</evidence>
<dbReference type="RefSeq" id="WP_131304325.1">
    <property type="nucleotide sequence ID" value="NZ_SJJR01000009.1"/>
</dbReference>
<dbReference type="AlphaFoldDB" id="A0A4R0GGJ4"/>
<comment type="caution">
    <text evidence="2">The sequence shown here is derived from an EMBL/GenBank/DDBJ whole genome shotgun (WGS) entry which is preliminary data.</text>
</comment>
<dbReference type="OrthoDB" id="3352419at2"/>
<proteinExistence type="predicted"/>
<keyword evidence="3" id="KW-1185">Reference proteome</keyword>
<reference evidence="2 3" key="1">
    <citation type="submission" date="2019-02" db="EMBL/GenBank/DDBJ databases">
        <title>Jishengella sp. nov., isolated from a root of Zingiber montanum.</title>
        <authorList>
            <person name="Kuncharoen N."/>
            <person name="Kudo T."/>
            <person name="Masahiro Y."/>
            <person name="Ohkuma M."/>
            <person name="Tanasupawat S."/>
        </authorList>
    </citation>
    <scope>NUCLEOTIDE SEQUENCE [LARGE SCALE GENOMIC DNA]</scope>
    <source>
        <strain evidence="2 3">PLAI 1-1</strain>
    </source>
</reference>
<accession>A0A4R0GGJ4</accession>
<dbReference type="CDD" id="cd00719">
    <property type="entry name" value="GIY-YIG_SF"/>
    <property type="match status" value="1"/>
</dbReference>
<evidence type="ECO:0000259" key="1">
    <source>
        <dbReference type="PROSITE" id="PS50164"/>
    </source>
</evidence>
<dbReference type="PROSITE" id="PS50164">
    <property type="entry name" value="GIY_YIG"/>
    <property type="match status" value="1"/>
</dbReference>
<evidence type="ECO:0000313" key="3">
    <source>
        <dbReference type="Proteomes" id="UP000292274"/>
    </source>
</evidence>
<dbReference type="InterPro" id="IPR000305">
    <property type="entry name" value="GIY-YIG_endonuc"/>
</dbReference>
<dbReference type="Proteomes" id="UP000292274">
    <property type="component" value="Unassembled WGS sequence"/>
</dbReference>
<gene>
    <name evidence="2" type="ORF">E0H26_15325</name>
</gene>
<name>A0A4R0GGJ4_9ACTN</name>